<evidence type="ECO:0000313" key="6">
    <source>
        <dbReference type="EMBL" id="KZL90323.1"/>
    </source>
</evidence>
<protein>
    <submittedName>
        <fullName evidence="6">Putative glycosyl transferase</fullName>
    </submittedName>
</protein>
<evidence type="ECO:0000256" key="4">
    <source>
        <dbReference type="ARBA" id="ARBA00022679"/>
    </source>
</evidence>
<comment type="similarity">
    <text evidence="2">Belongs to the glycosyltransferase 2 family.</text>
</comment>
<organism evidence="6 7">
    <name type="scientific">Clostridium magnum DSM 2767</name>
    <dbReference type="NCBI Taxonomy" id="1121326"/>
    <lineage>
        <taxon>Bacteria</taxon>
        <taxon>Bacillati</taxon>
        <taxon>Bacillota</taxon>
        <taxon>Clostridia</taxon>
        <taxon>Eubacteriales</taxon>
        <taxon>Clostridiaceae</taxon>
        <taxon>Clostridium</taxon>
    </lineage>
</organism>
<evidence type="ECO:0000256" key="3">
    <source>
        <dbReference type="ARBA" id="ARBA00022676"/>
    </source>
</evidence>
<dbReference type="PANTHER" id="PTHR43179:SF12">
    <property type="entry name" value="GALACTOFURANOSYLTRANSFERASE GLFT2"/>
    <property type="match status" value="1"/>
</dbReference>
<gene>
    <name evidence="6" type="ORF">CLMAG_40940</name>
</gene>
<keyword evidence="3" id="KW-0328">Glycosyltransferase</keyword>
<name>A0A162RSN2_9CLOT</name>
<feature type="domain" description="Glycosyltransferase 2-like" evidence="5">
    <location>
        <begin position="10"/>
        <end position="176"/>
    </location>
</feature>
<evidence type="ECO:0000256" key="1">
    <source>
        <dbReference type="ARBA" id="ARBA00004776"/>
    </source>
</evidence>
<dbReference type="InterPro" id="IPR029044">
    <property type="entry name" value="Nucleotide-diphossugar_trans"/>
</dbReference>
<dbReference type="STRING" id="1121326.CLMAG_40940"/>
<sequence>MDNIKRHEATIIIPCKNEGIYIKQTLEFLFKTEAKNISNILIIDDGSNDNCCEFLKNPFNRYPNVTLVETKGIGPSVARNLGASFVPLTKILVFCDAHITMEPKWLNTLLKAFNNKNVSVVCPGIGHFSPDSPVGYGQTWNEKLETYWLKKPMNIKEVPLAPGGCMAIRKEVFDAVGGFDHGFHSWGFEDVELSVKLWLLGYKIFVHPDVKIGHKFRKIQPYDVDLTEFHYNKLRMAFSHFNENRIRKLMKSMHDYSNFETILNKITASDTYDQRIDYFKRRLHDDDWFFNKFNIPF</sequence>
<dbReference type="PATRIC" id="fig|1121326.3.peg.4147"/>
<dbReference type="Pfam" id="PF00535">
    <property type="entry name" value="Glycos_transf_2"/>
    <property type="match status" value="1"/>
</dbReference>
<evidence type="ECO:0000313" key="7">
    <source>
        <dbReference type="Proteomes" id="UP000076603"/>
    </source>
</evidence>
<dbReference type="EMBL" id="LWAE01000005">
    <property type="protein sequence ID" value="KZL90323.1"/>
    <property type="molecule type" value="Genomic_DNA"/>
</dbReference>
<accession>A0A162RSN2</accession>
<dbReference type="AlphaFoldDB" id="A0A162RSN2"/>
<keyword evidence="4 6" id="KW-0808">Transferase</keyword>
<dbReference type="Proteomes" id="UP000076603">
    <property type="component" value="Unassembled WGS sequence"/>
</dbReference>
<dbReference type="RefSeq" id="WP_066626491.1">
    <property type="nucleotide sequence ID" value="NZ_FQXL01000008.1"/>
</dbReference>
<evidence type="ECO:0000259" key="5">
    <source>
        <dbReference type="Pfam" id="PF00535"/>
    </source>
</evidence>
<dbReference type="GO" id="GO:0016757">
    <property type="term" value="F:glycosyltransferase activity"/>
    <property type="evidence" value="ECO:0007669"/>
    <property type="project" value="UniProtKB-KW"/>
</dbReference>
<reference evidence="6 7" key="1">
    <citation type="submission" date="2016-04" db="EMBL/GenBank/DDBJ databases">
        <title>Genome sequence of Clostridium magnum DSM 2767.</title>
        <authorList>
            <person name="Poehlein A."/>
            <person name="Uhlig R."/>
            <person name="Fischer R."/>
            <person name="Bahl H."/>
            <person name="Daniel R."/>
        </authorList>
    </citation>
    <scope>NUCLEOTIDE SEQUENCE [LARGE SCALE GENOMIC DNA]</scope>
    <source>
        <strain evidence="6 7">DSM 2767</strain>
    </source>
</reference>
<evidence type="ECO:0000256" key="2">
    <source>
        <dbReference type="ARBA" id="ARBA00006739"/>
    </source>
</evidence>
<dbReference type="PANTHER" id="PTHR43179">
    <property type="entry name" value="RHAMNOSYLTRANSFERASE WBBL"/>
    <property type="match status" value="1"/>
</dbReference>
<keyword evidence="7" id="KW-1185">Reference proteome</keyword>
<proteinExistence type="inferred from homology"/>
<dbReference type="Gene3D" id="3.90.550.10">
    <property type="entry name" value="Spore Coat Polysaccharide Biosynthesis Protein SpsA, Chain A"/>
    <property type="match status" value="1"/>
</dbReference>
<dbReference type="OrthoDB" id="9813495at2"/>
<comment type="pathway">
    <text evidence="1">Cell wall biogenesis; cell wall polysaccharide biosynthesis.</text>
</comment>
<dbReference type="InterPro" id="IPR001173">
    <property type="entry name" value="Glyco_trans_2-like"/>
</dbReference>
<comment type="caution">
    <text evidence="6">The sequence shown here is derived from an EMBL/GenBank/DDBJ whole genome shotgun (WGS) entry which is preliminary data.</text>
</comment>
<dbReference type="SUPFAM" id="SSF53448">
    <property type="entry name" value="Nucleotide-diphospho-sugar transferases"/>
    <property type="match status" value="1"/>
</dbReference>